<comment type="caution">
    <text evidence="3">The sequence shown here is derived from an EMBL/GenBank/DDBJ whole genome shotgun (WGS) entry which is preliminary data.</text>
</comment>
<proteinExistence type="predicted"/>
<keyword evidence="4" id="KW-1185">Reference proteome</keyword>
<evidence type="ECO:0000313" key="3">
    <source>
        <dbReference type="EMBL" id="EHI54901.1"/>
    </source>
</evidence>
<dbReference type="PATRIC" id="fig|679200.3.peg.2019"/>
<gene>
    <name evidence="3" type="ORF">HMPREF9333_01913</name>
</gene>
<evidence type="ECO:0000256" key="1">
    <source>
        <dbReference type="ARBA" id="ARBA00022933"/>
    </source>
</evidence>
<dbReference type="STRING" id="679200.HMPREF9333_01913"/>
<accession>G5GK23</accession>
<reference evidence="3 4" key="1">
    <citation type="submission" date="2011-08" db="EMBL/GenBank/DDBJ databases">
        <title>The Genome Sequence of Johnsonella ignava ATCC 51276.</title>
        <authorList>
            <consortium name="The Broad Institute Genome Sequencing Platform"/>
            <person name="Earl A."/>
            <person name="Ward D."/>
            <person name="Feldgarden M."/>
            <person name="Gevers D."/>
            <person name="Izard J."/>
            <person name="Blanton J.M."/>
            <person name="Baranova O.V."/>
            <person name="Dewhirst F.E."/>
            <person name="Young S.K."/>
            <person name="Zeng Q."/>
            <person name="Gargeya S."/>
            <person name="Fitzgerald M."/>
            <person name="Haas B."/>
            <person name="Abouelleil A."/>
            <person name="Alvarado L."/>
            <person name="Arachchi H.M."/>
            <person name="Berlin A."/>
            <person name="Brown A."/>
            <person name="Chapman S.B."/>
            <person name="Chen Z."/>
            <person name="Dunbar C."/>
            <person name="Freedman E."/>
            <person name="Gearin G."/>
            <person name="Gellesch M."/>
            <person name="Goldberg J."/>
            <person name="Griggs A."/>
            <person name="Gujja S."/>
            <person name="Heiman D."/>
            <person name="Howarth C."/>
            <person name="Larson L."/>
            <person name="Lui A."/>
            <person name="MacDonald P.J.P."/>
            <person name="Montmayeur A."/>
            <person name="Murphy C."/>
            <person name="Neiman D."/>
            <person name="Pearson M."/>
            <person name="Priest M."/>
            <person name="Roberts A."/>
            <person name="Saif S."/>
            <person name="Shea T."/>
            <person name="Shenoy N."/>
            <person name="Sisk P."/>
            <person name="Stolte C."/>
            <person name="Sykes S."/>
            <person name="Wortman J."/>
            <person name="Nusbaum C."/>
            <person name="Birren B."/>
        </authorList>
    </citation>
    <scope>NUCLEOTIDE SEQUENCE [LARGE SCALE GENOMIC DNA]</scope>
    <source>
        <strain evidence="3 4">ATCC 51276</strain>
    </source>
</reference>
<evidence type="ECO:0000256" key="2">
    <source>
        <dbReference type="ARBA" id="ARBA00023002"/>
    </source>
</evidence>
<dbReference type="AlphaFoldDB" id="G5GK23"/>
<dbReference type="HOGENOM" id="CLU_053106_0_0_9"/>
<protein>
    <recommendedName>
        <fullName evidence="5">Glycine reductase complex component B subunit gamma</fullName>
    </recommendedName>
</protein>
<dbReference type="Pfam" id="PF07355">
    <property type="entry name" value="GRDB"/>
    <property type="match status" value="1"/>
</dbReference>
<sequence length="349" mass="38030">MAKYRIVHYVNQFFAGIGGEEKADHKPEIREGILGPGVAIKANLSDDFEIVATAICGDNYYGENLDEATDTLIEMIKKYKPDVFVAGPAFNAGRYGVACGTIAKAVEERLQIPVITAAYAENPGVDMFRKDLIIVKTGDSAASMKKVVKSLCPLIEKLAKHEEVLGPEIEGYHERGIRVNYFADERGSERAIKMLVKKLKGEEFETDLPMPKFDRVAPAKPVENMKKAKIAVVTSGGIVPTGNPDHIESSNATKYGAYSIEGMQKLSPDDFTTIHGGYDRQFVMENPNLVVPLDVLRELEKEGEFGELYNTFFATTGTGTATGSAAKFGDAIGKTLIDDHVDAVILVST</sequence>
<name>G5GK23_9FIRM</name>
<evidence type="ECO:0008006" key="5">
    <source>
        <dbReference type="Google" id="ProtNLM"/>
    </source>
</evidence>
<dbReference type="GO" id="GO:0050485">
    <property type="term" value="F:oxidoreductase activity, acting on X-H and Y-H to form an X-Y bond, with a disulfide as acceptor"/>
    <property type="evidence" value="ECO:0007669"/>
    <property type="project" value="InterPro"/>
</dbReference>
<evidence type="ECO:0000313" key="4">
    <source>
        <dbReference type="Proteomes" id="UP000003011"/>
    </source>
</evidence>
<dbReference type="Proteomes" id="UP000003011">
    <property type="component" value="Unassembled WGS sequence"/>
</dbReference>
<organism evidence="3 4">
    <name type="scientific">Johnsonella ignava ATCC 51276</name>
    <dbReference type="NCBI Taxonomy" id="679200"/>
    <lineage>
        <taxon>Bacteria</taxon>
        <taxon>Bacillati</taxon>
        <taxon>Bacillota</taxon>
        <taxon>Clostridia</taxon>
        <taxon>Lachnospirales</taxon>
        <taxon>Lachnospiraceae</taxon>
        <taxon>Johnsonella</taxon>
    </lineage>
</organism>
<keyword evidence="2" id="KW-0560">Oxidoreductase</keyword>
<dbReference type="InterPro" id="IPR010187">
    <property type="entry name" value="Various_sel_PB"/>
</dbReference>
<keyword evidence="1" id="KW-0712">Selenocysteine</keyword>
<dbReference type="NCBIfam" id="TIGR01918">
    <property type="entry name" value="various_sel_PB"/>
    <property type="match status" value="1"/>
</dbReference>
<dbReference type="EMBL" id="ACZL01000032">
    <property type="protein sequence ID" value="EHI54901.1"/>
    <property type="molecule type" value="Genomic_DNA"/>
</dbReference>
<dbReference type="eggNOG" id="COG1978">
    <property type="taxonomic scope" value="Bacteria"/>
</dbReference>